<feature type="transmembrane region" description="Helical" evidence="10">
    <location>
        <begin position="15"/>
        <end position="37"/>
    </location>
</feature>
<dbReference type="Proteomes" id="UP000254266">
    <property type="component" value="Unassembled WGS sequence"/>
</dbReference>
<dbReference type="InterPro" id="IPR012902">
    <property type="entry name" value="N_methyl_site"/>
</dbReference>
<evidence type="ECO:0000256" key="1">
    <source>
        <dbReference type="ARBA" id="ARBA00004377"/>
    </source>
</evidence>
<name>A0A370DBY5_9GAMM</name>
<dbReference type="NCBIfam" id="TIGR01708">
    <property type="entry name" value="typeII_sec_gspH"/>
    <property type="match status" value="1"/>
</dbReference>
<dbReference type="GO" id="GO:0005886">
    <property type="term" value="C:plasma membrane"/>
    <property type="evidence" value="ECO:0007669"/>
    <property type="project" value="UniProtKB-SubCell"/>
</dbReference>
<evidence type="ECO:0000313" key="11">
    <source>
        <dbReference type="EMBL" id="RDH82422.1"/>
    </source>
</evidence>
<keyword evidence="12" id="KW-1185">Reference proteome</keyword>
<dbReference type="Gene3D" id="3.55.40.10">
    <property type="entry name" value="minor pseudopilin epsh domain"/>
    <property type="match status" value="1"/>
</dbReference>
<dbReference type="AlphaFoldDB" id="A0A370DBY5"/>
<dbReference type="NCBIfam" id="TIGR02532">
    <property type="entry name" value="IV_pilin_GFxxxE"/>
    <property type="match status" value="1"/>
</dbReference>
<dbReference type="EMBL" id="QFXC01000011">
    <property type="protein sequence ID" value="RDH82422.1"/>
    <property type="molecule type" value="Genomic_DNA"/>
</dbReference>
<dbReference type="InterPro" id="IPR002416">
    <property type="entry name" value="T2SS_protein-GspH"/>
</dbReference>
<evidence type="ECO:0000256" key="9">
    <source>
        <dbReference type="ARBA" id="ARBA00030775"/>
    </source>
</evidence>
<evidence type="ECO:0000256" key="7">
    <source>
        <dbReference type="ARBA" id="ARBA00022989"/>
    </source>
</evidence>
<comment type="subcellular location">
    <subcellularLocation>
        <location evidence="1">Cell inner membrane</location>
        <topology evidence="1">Single-pass membrane protein</topology>
    </subcellularLocation>
</comment>
<evidence type="ECO:0000256" key="10">
    <source>
        <dbReference type="SAM" id="Phobius"/>
    </source>
</evidence>
<evidence type="ECO:0000256" key="3">
    <source>
        <dbReference type="ARBA" id="ARBA00022475"/>
    </source>
</evidence>
<protein>
    <recommendedName>
        <fullName evidence="2">Type II secretion system protein H</fullName>
    </recommendedName>
    <alternativeName>
        <fullName evidence="9">General secretion pathway protein H</fullName>
    </alternativeName>
</protein>
<reference evidence="11 12" key="1">
    <citation type="journal article" date="2018" name="ISME J.">
        <title>Endosymbiont genomes yield clues of tubeworm success.</title>
        <authorList>
            <person name="Li Y."/>
            <person name="Liles M.R."/>
            <person name="Halanych K.M."/>
        </authorList>
    </citation>
    <scope>NUCLEOTIDE SEQUENCE [LARGE SCALE GENOMIC DNA]</scope>
    <source>
        <strain evidence="11">A1464</strain>
    </source>
</reference>
<dbReference type="GO" id="GO:0015627">
    <property type="term" value="C:type II protein secretion system complex"/>
    <property type="evidence" value="ECO:0007669"/>
    <property type="project" value="InterPro"/>
</dbReference>
<dbReference type="PRINTS" id="PR00885">
    <property type="entry name" value="BCTERIALGSPH"/>
</dbReference>
<keyword evidence="7 10" id="KW-1133">Transmembrane helix</keyword>
<evidence type="ECO:0000256" key="5">
    <source>
        <dbReference type="ARBA" id="ARBA00022519"/>
    </source>
</evidence>
<keyword evidence="6 10" id="KW-0812">Transmembrane</keyword>
<evidence type="ECO:0000313" key="12">
    <source>
        <dbReference type="Proteomes" id="UP000254266"/>
    </source>
</evidence>
<evidence type="ECO:0000256" key="6">
    <source>
        <dbReference type="ARBA" id="ARBA00022692"/>
    </source>
</evidence>
<dbReference type="GO" id="GO:0015628">
    <property type="term" value="P:protein secretion by the type II secretion system"/>
    <property type="evidence" value="ECO:0007669"/>
    <property type="project" value="InterPro"/>
</dbReference>
<proteinExistence type="predicted"/>
<evidence type="ECO:0000256" key="2">
    <source>
        <dbReference type="ARBA" id="ARBA00021549"/>
    </source>
</evidence>
<accession>A0A370DBY5</accession>
<dbReference type="InterPro" id="IPR049875">
    <property type="entry name" value="TypeII_GspH"/>
</dbReference>
<keyword evidence="3" id="KW-1003">Cell membrane</keyword>
<sequence length="209" mass="24360">MFRNFVYRPNNQHQGFTLIELLVVIVIISISIGFVVVNISSGSKEELAEEEILRLQQILRFAHEQSVIRSEEYGVRFYETGYRFMRFNEENDNWIDINKDRLLRSRMLPEPLELDLYIEQIPVDILESQKDDPEIKQPAEEENALASAASNIDNNKLPEEEQIKPQIFLLSSSELTPQFEVRLRIPGSEIEEHLEGLPQGEYKRVSPDE</sequence>
<dbReference type="SUPFAM" id="SSF54523">
    <property type="entry name" value="Pili subunits"/>
    <property type="match status" value="1"/>
</dbReference>
<comment type="caution">
    <text evidence="11">The sequence shown here is derived from an EMBL/GenBank/DDBJ whole genome shotgun (WGS) entry which is preliminary data.</text>
</comment>
<keyword evidence="5" id="KW-0997">Cell inner membrane</keyword>
<gene>
    <name evidence="11" type="primary">gspH</name>
    <name evidence="11" type="ORF">DIZ80_09010</name>
</gene>
<evidence type="ECO:0000256" key="4">
    <source>
        <dbReference type="ARBA" id="ARBA00022481"/>
    </source>
</evidence>
<keyword evidence="8 10" id="KW-0472">Membrane</keyword>
<evidence type="ECO:0000256" key="8">
    <source>
        <dbReference type="ARBA" id="ARBA00023136"/>
    </source>
</evidence>
<dbReference type="Pfam" id="PF07963">
    <property type="entry name" value="N_methyl"/>
    <property type="match status" value="1"/>
</dbReference>
<keyword evidence="4" id="KW-0488">Methylation</keyword>
<organism evidence="11 12">
    <name type="scientific">endosymbiont of Galathealinum brachiosum</name>
    <dbReference type="NCBI Taxonomy" id="2200906"/>
    <lineage>
        <taxon>Bacteria</taxon>
        <taxon>Pseudomonadati</taxon>
        <taxon>Pseudomonadota</taxon>
        <taxon>Gammaproteobacteria</taxon>
        <taxon>sulfur-oxidizing symbionts</taxon>
    </lineage>
</organism>
<dbReference type="InterPro" id="IPR045584">
    <property type="entry name" value="Pilin-like"/>
</dbReference>